<proteinExistence type="inferred from homology"/>
<dbReference type="GO" id="GO:0000166">
    <property type="term" value="F:nucleotide binding"/>
    <property type="evidence" value="ECO:0007669"/>
    <property type="project" value="UniProtKB-UniRule"/>
</dbReference>
<dbReference type="Gene3D" id="3.30.70.990">
    <property type="entry name" value="YajQ-like, domain 2"/>
    <property type="match status" value="1"/>
</dbReference>
<evidence type="ECO:0000256" key="2">
    <source>
        <dbReference type="ARBA" id="ARBA00093450"/>
    </source>
</evidence>
<evidence type="ECO:0000256" key="4">
    <source>
        <dbReference type="SAM" id="MobiDB-lite"/>
    </source>
</evidence>
<evidence type="ECO:0000313" key="6">
    <source>
        <dbReference type="Proteomes" id="UP000320011"/>
    </source>
</evidence>
<name>A0A558DLV1_9PSEU</name>
<comment type="function">
    <text evidence="3">Nucleotide-binding protein.</text>
</comment>
<comment type="similarity">
    <text evidence="2 3">Belongs to the YajQ family.</text>
</comment>
<dbReference type="GO" id="GO:0005829">
    <property type="term" value="C:cytosol"/>
    <property type="evidence" value="ECO:0007669"/>
    <property type="project" value="TreeGrafter"/>
</dbReference>
<dbReference type="OrthoDB" id="9801447at2"/>
<gene>
    <name evidence="5" type="ORF">FNH05_01780</name>
</gene>
<dbReference type="CDD" id="cd11740">
    <property type="entry name" value="YajQ_like"/>
    <property type="match status" value="1"/>
</dbReference>
<sequence>MPSDLQSDPFGRSGNPPWPGGPAEDKSTQCPDGPGNRVGHRRLGCVADPTSESTRWGSVADPSFDVVSKVDRQEVDNALNQAAKELSTRFDFRGVNAKVSWAGEEAITIEAETEERALAAVEVFKEKLIKRGISLKAFEADEPAVSGKIYKVNGKIIQGIASDKAKQIAKIIRDEGPKGVQAQIQGDQLRVSGKKKDHLQDVIALLKGKDLDIALQFTNYR</sequence>
<dbReference type="FunFam" id="3.30.70.860:FF:000004">
    <property type="entry name" value="UPF0234 protein AWC22_11905"/>
    <property type="match status" value="1"/>
</dbReference>
<feature type="region of interest" description="Disordered" evidence="4">
    <location>
        <begin position="1"/>
        <end position="57"/>
    </location>
</feature>
<dbReference type="HAMAP" id="MF_00632">
    <property type="entry name" value="UPF0234"/>
    <property type="match status" value="1"/>
</dbReference>
<dbReference type="Pfam" id="PF04461">
    <property type="entry name" value="YajQ"/>
    <property type="match status" value="1"/>
</dbReference>
<dbReference type="InterPro" id="IPR035571">
    <property type="entry name" value="UPF0234-like_C"/>
</dbReference>
<comment type="caution">
    <text evidence="5">The sequence shown here is derived from an EMBL/GenBank/DDBJ whole genome shotgun (WGS) entry which is preliminary data.</text>
</comment>
<dbReference type="EMBL" id="VJWX01000007">
    <property type="protein sequence ID" value="TVT61995.1"/>
    <property type="molecule type" value="Genomic_DNA"/>
</dbReference>
<dbReference type="PANTHER" id="PTHR30476">
    <property type="entry name" value="UPF0234 PROTEIN YAJQ"/>
    <property type="match status" value="1"/>
</dbReference>
<dbReference type="Gene3D" id="3.30.70.860">
    <property type="match status" value="1"/>
</dbReference>
<evidence type="ECO:0000313" key="5">
    <source>
        <dbReference type="EMBL" id="TVT61995.1"/>
    </source>
</evidence>
<dbReference type="AlphaFoldDB" id="A0A558DLV1"/>
<reference evidence="5 6" key="1">
    <citation type="submission" date="2019-07" db="EMBL/GenBank/DDBJ databases">
        <authorList>
            <person name="Duangmal K."/>
            <person name="Teo W.F.A."/>
        </authorList>
    </citation>
    <scope>NUCLEOTIDE SEQUENCE [LARGE SCALE GENOMIC DNA]</scope>
    <source>
        <strain evidence="5 6">TBRC 6029</strain>
    </source>
</reference>
<dbReference type="PANTHER" id="PTHR30476:SF0">
    <property type="entry name" value="UPF0234 PROTEIN YAJQ"/>
    <property type="match status" value="1"/>
</dbReference>
<dbReference type="Proteomes" id="UP000320011">
    <property type="component" value="Unassembled WGS sequence"/>
</dbReference>
<reference evidence="5 6" key="2">
    <citation type="submission" date="2019-08" db="EMBL/GenBank/DDBJ databases">
        <title>Amycolatopsis acidicola sp. nov., isolated from peat swamp forest soil.</title>
        <authorList>
            <person name="Srisuk N."/>
        </authorList>
    </citation>
    <scope>NUCLEOTIDE SEQUENCE [LARGE SCALE GENOMIC DNA]</scope>
    <source>
        <strain evidence="5 6">TBRC 6029</strain>
    </source>
</reference>
<protein>
    <recommendedName>
        <fullName evidence="3">Nucleotide-binding protein FNH05_01780</fullName>
    </recommendedName>
</protein>
<dbReference type="InterPro" id="IPR007551">
    <property type="entry name" value="YajQ/Smlt4090-like"/>
</dbReference>
<accession>A0A558DLV1</accession>
<dbReference type="NCBIfam" id="NF003819">
    <property type="entry name" value="PRK05412.1"/>
    <property type="match status" value="1"/>
</dbReference>
<keyword evidence="1 3" id="KW-0547">Nucleotide-binding</keyword>
<dbReference type="InterPro" id="IPR035570">
    <property type="entry name" value="UPF0234_N"/>
</dbReference>
<evidence type="ECO:0000256" key="3">
    <source>
        <dbReference type="HAMAP-Rule" id="MF_00632"/>
    </source>
</evidence>
<evidence type="ECO:0000256" key="1">
    <source>
        <dbReference type="ARBA" id="ARBA00022741"/>
    </source>
</evidence>
<dbReference type="SUPFAM" id="SSF89963">
    <property type="entry name" value="YajQ-like"/>
    <property type="match status" value="2"/>
</dbReference>
<organism evidence="5 6">
    <name type="scientific">Amycolatopsis rhizosphaerae</name>
    <dbReference type="NCBI Taxonomy" id="2053003"/>
    <lineage>
        <taxon>Bacteria</taxon>
        <taxon>Bacillati</taxon>
        <taxon>Actinomycetota</taxon>
        <taxon>Actinomycetes</taxon>
        <taxon>Pseudonocardiales</taxon>
        <taxon>Pseudonocardiaceae</taxon>
        <taxon>Amycolatopsis</taxon>
    </lineage>
</organism>
<keyword evidence="6" id="KW-1185">Reference proteome</keyword>
<dbReference type="InterPro" id="IPR036183">
    <property type="entry name" value="YajQ-like_sf"/>
</dbReference>